<reference evidence="3 4" key="1">
    <citation type="submission" date="2024-10" db="EMBL/GenBank/DDBJ databases">
        <title>The Natural Products Discovery Center: Release of the First 8490 Sequenced Strains for Exploring Actinobacteria Biosynthetic Diversity.</title>
        <authorList>
            <person name="Kalkreuter E."/>
            <person name="Kautsar S.A."/>
            <person name="Yang D."/>
            <person name="Bader C.D."/>
            <person name="Teijaro C.N."/>
            <person name="Fluegel L."/>
            <person name="Davis C.M."/>
            <person name="Simpson J.R."/>
            <person name="Lauterbach L."/>
            <person name="Steele A.D."/>
            <person name="Gui C."/>
            <person name="Meng S."/>
            <person name="Li G."/>
            <person name="Viehrig K."/>
            <person name="Ye F."/>
            <person name="Su P."/>
            <person name="Kiefer A.F."/>
            <person name="Nichols A."/>
            <person name="Cepeda A.J."/>
            <person name="Yan W."/>
            <person name="Fan B."/>
            <person name="Jiang Y."/>
            <person name="Adhikari A."/>
            <person name="Zheng C.-J."/>
            <person name="Schuster L."/>
            <person name="Cowan T.M."/>
            <person name="Smanski M.J."/>
            <person name="Chevrette M.G."/>
            <person name="De Carvalho L.P.S."/>
            <person name="Shen B."/>
        </authorList>
    </citation>
    <scope>NUCLEOTIDE SEQUENCE [LARGE SCALE GENOMIC DNA]</scope>
    <source>
        <strain evidence="3 4">NPDC049503</strain>
    </source>
</reference>
<evidence type="ECO:0000313" key="4">
    <source>
        <dbReference type="Proteomes" id="UP001612928"/>
    </source>
</evidence>
<feature type="domain" description="DUF2231" evidence="2">
    <location>
        <begin position="7"/>
        <end position="168"/>
    </location>
</feature>
<dbReference type="InterPro" id="IPR019251">
    <property type="entry name" value="DUF2231_TM"/>
</dbReference>
<feature type="transmembrane region" description="Helical" evidence="1">
    <location>
        <begin position="42"/>
        <end position="60"/>
    </location>
</feature>
<sequence>MFDQVLGLPAHPLIVHFAVVLTPLLALLSVAYAALPRLRGRLGWAVVLLSVAAPIAVFAARQSGESLKAARFATAEGELATMIATHQGFATPLLLSALGLGVSALLLVLATTPARAGQDRTAETDGAGGDRFGRAVTVALSALTVVLALVAAYYAFRAGDSGARAVWE</sequence>
<keyword evidence="1" id="KW-0472">Membrane</keyword>
<dbReference type="EMBL" id="JBITMB010000002">
    <property type="protein sequence ID" value="MFI7439549.1"/>
    <property type="molecule type" value="Genomic_DNA"/>
</dbReference>
<proteinExistence type="predicted"/>
<feature type="transmembrane region" description="Helical" evidence="1">
    <location>
        <begin position="132"/>
        <end position="156"/>
    </location>
</feature>
<dbReference type="Proteomes" id="UP001612928">
    <property type="component" value="Unassembled WGS sequence"/>
</dbReference>
<keyword evidence="1" id="KW-0812">Transmembrane</keyword>
<comment type="caution">
    <text evidence="3">The sequence shown here is derived from an EMBL/GenBank/DDBJ whole genome shotgun (WGS) entry which is preliminary data.</text>
</comment>
<evidence type="ECO:0000256" key="1">
    <source>
        <dbReference type="SAM" id="Phobius"/>
    </source>
</evidence>
<evidence type="ECO:0000313" key="3">
    <source>
        <dbReference type="EMBL" id="MFI7439549.1"/>
    </source>
</evidence>
<organism evidence="3 4">
    <name type="scientific">Nonomuraea indica</name>
    <dbReference type="NCBI Taxonomy" id="1581193"/>
    <lineage>
        <taxon>Bacteria</taxon>
        <taxon>Bacillati</taxon>
        <taxon>Actinomycetota</taxon>
        <taxon>Actinomycetes</taxon>
        <taxon>Streptosporangiales</taxon>
        <taxon>Streptosporangiaceae</taxon>
        <taxon>Nonomuraea</taxon>
    </lineage>
</organism>
<evidence type="ECO:0000259" key="2">
    <source>
        <dbReference type="Pfam" id="PF09990"/>
    </source>
</evidence>
<keyword evidence="1" id="KW-1133">Transmembrane helix</keyword>
<accession>A0ABW7ZYB6</accession>
<keyword evidence="4" id="KW-1185">Reference proteome</keyword>
<dbReference type="Pfam" id="PF09990">
    <property type="entry name" value="DUF2231"/>
    <property type="match status" value="1"/>
</dbReference>
<feature type="transmembrane region" description="Helical" evidence="1">
    <location>
        <begin position="89"/>
        <end position="111"/>
    </location>
</feature>
<feature type="transmembrane region" description="Helical" evidence="1">
    <location>
        <begin position="13"/>
        <end position="35"/>
    </location>
</feature>
<protein>
    <submittedName>
        <fullName evidence="3">DUF2231 domain-containing protein</fullName>
    </submittedName>
</protein>
<name>A0ABW7ZYB6_9ACTN</name>
<dbReference type="RefSeq" id="WP_397019191.1">
    <property type="nucleotide sequence ID" value="NZ_JBITMB010000002.1"/>
</dbReference>
<gene>
    <name evidence="3" type="ORF">ACIBP5_06240</name>
</gene>